<evidence type="ECO:0000313" key="1">
    <source>
        <dbReference type="EMBL" id="ABF67856.1"/>
    </source>
</evidence>
<geneLocation type="plasmid" evidence="1 2">
    <name>pAPEC-O1-R</name>
</geneLocation>
<gene>
    <name evidence="1" type="ORF">APECO1_O1R171</name>
</gene>
<keyword evidence="1" id="KW-0614">Plasmid</keyword>
<dbReference type="EMBL" id="DQ517526">
    <property type="protein sequence ID" value="ABF67856.1"/>
    <property type="molecule type" value="Genomic_DNA"/>
</dbReference>
<accession>A0A0H2XLW3</accession>
<dbReference type="AlphaFoldDB" id="A0A0H2XLW3"/>
<dbReference type="KEGG" id="ecv:APECO1_O1R171"/>
<reference evidence="1 2" key="1">
    <citation type="journal article" date="2006" name="Antimicrob. Agents Chemother.">
        <title>Complete DNA sequence, comparative genomics, and prevalence of an IncHI2 plasmid occurring among extraintestinal pathogenic Escherichia coli isolates.</title>
        <authorList>
            <person name="Johnson T.J."/>
            <person name="Wannemeuhler Y.M."/>
            <person name="Scaccianoce J.A."/>
            <person name="Johnson S.J."/>
            <person name="Nolan L.K."/>
        </authorList>
    </citation>
    <scope>NUCLEOTIDE SEQUENCE [LARGE SCALE GENOMIC DNA]</scope>
    <source>
        <strain evidence="1">APEC O1</strain>
        <plasmid evidence="2">pAPEC-O1-R</plasmid>
    </source>
</reference>
<organism evidence="1 2">
    <name type="scientific">Escherichia coli O1:K1 / APEC</name>
    <dbReference type="NCBI Taxonomy" id="405955"/>
    <lineage>
        <taxon>Bacteria</taxon>
        <taxon>Pseudomonadati</taxon>
        <taxon>Pseudomonadota</taxon>
        <taxon>Gammaproteobacteria</taxon>
        <taxon>Enterobacterales</taxon>
        <taxon>Enterobacteriaceae</taxon>
        <taxon>Escherichia</taxon>
    </lineage>
</organism>
<protein>
    <submittedName>
        <fullName evidence="1">Uncharacterized protein</fullName>
    </submittedName>
</protein>
<dbReference type="Proteomes" id="UP000008216">
    <property type="component" value="Plasmid pAPEC-O1-R"/>
</dbReference>
<name>A0A0H2XLW3_ECOK1</name>
<proteinExistence type="predicted"/>
<keyword evidence="2" id="KW-1185">Reference proteome</keyword>
<dbReference type="HOGENOM" id="CLU_2094467_0_0_6"/>
<evidence type="ECO:0000313" key="2">
    <source>
        <dbReference type="Proteomes" id="UP000008216"/>
    </source>
</evidence>
<sequence>MNMKKPKAALQNAMKEDVPAVTQIQMRSTVSRKVRYVKQANREGLKLSEWMSRHLDAVCDTADEIHKGKRSTPVAPGKIPPEVYQVIYDQCGGFVECDANAQVIWEACRNAILNGDKG</sequence>